<reference evidence="2" key="1">
    <citation type="submission" date="2022-06" db="EMBL/GenBank/DDBJ databases">
        <title>Uncovering the hologenomic basis of an extraordinary plant invasion.</title>
        <authorList>
            <person name="Bieker V.C."/>
            <person name="Martin M.D."/>
            <person name="Gilbert T."/>
            <person name="Hodgins K."/>
            <person name="Battlay P."/>
            <person name="Petersen B."/>
            <person name="Wilson J."/>
        </authorList>
    </citation>
    <scope>NUCLEOTIDE SEQUENCE</scope>
    <source>
        <strain evidence="2">AA19_3_7</strain>
        <tissue evidence="2">Leaf</tissue>
    </source>
</reference>
<organism evidence="2 3">
    <name type="scientific">Ambrosia artemisiifolia</name>
    <name type="common">Common ragweed</name>
    <dbReference type="NCBI Taxonomy" id="4212"/>
    <lineage>
        <taxon>Eukaryota</taxon>
        <taxon>Viridiplantae</taxon>
        <taxon>Streptophyta</taxon>
        <taxon>Embryophyta</taxon>
        <taxon>Tracheophyta</taxon>
        <taxon>Spermatophyta</taxon>
        <taxon>Magnoliopsida</taxon>
        <taxon>eudicotyledons</taxon>
        <taxon>Gunneridae</taxon>
        <taxon>Pentapetalae</taxon>
        <taxon>asterids</taxon>
        <taxon>campanulids</taxon>
        <taxon>Asterales</taxon>
        <taxon>Asteraceae</taxon>
        <taxon>Asteroideae</taxon>
        <taxon>Heliantheae alliance</taxon>
        <taxon>Heliantheae</taxon>
        <taxon>Ambrosia</taxon>
    </lineage>
</organism>
<gene>
    <name evidence="2" type="ORF">M8C21_033755</name>
</gene>
<dbReference type="Proteomes" id="UP001206925">
    <property type="component" value="Unassembled WGS sequence"/>
</dbReference>
<keyword evidence="3" id="KW-1185">Reference proteome</keyword>
<sequence length="136" mass="15839">MWNIRRHMMLSLSFTIRASTDCAINVVLLSQIHHCQISIKDCEESKSATIATISLLNWPKCCRFWRTFPITRNSERKKLHFICRIRLQEKIGWAMSKDDVKAKVIYATVLVETKNNLEASKSTSLGSIKRQTKKRR</sequence>
<dbReference type="EMBL" id="JAMZMK010006155">
    <property type="protein sequence ID" value="KAI7750431.1"/>
    <property type="molecule type" value="Genomic_DNA"/>
</dbReference>
<comment type="caution">
    <text evidence="2">The sequence shown here is derived from an EMBL/GenBank/DDBJ whole genome shotgun (WGS) entry which is preliminary data.</text>
</comment>
<feature type="signal peptide" evidence="1">
    <location>
        <begin position="1"/>
        <end position="22"/>
    </location>
</feature>
<proteinExistence type="predicted"/>
<feature type="chain" id="PRO_5041965597" description="Secreted protein" evidence="1">
    <location>
        <begin position="23"/>
        <end position="136"/>
    </location>
</feature>
<accession>A0AAD5GS04</accession>
<evidence type="ECO:0000313" key="2">
    <source>
        <dbReference type="EMBL" id="KAI7750431.1"/>
    </source>
</evidence>
<name>A0AAD5GS04_AMBAR</name>
<evidence type="ECO:0000256" key="1">
    <source>
        <dbReference type="SAM" id="SignalP"/>
    </source>
</evidence>
<evidence type="ECO:0000313" key="3">
    <source>
        <dbReference type="Proteomes" id="UP001206925"/>
    </source>
</evidence>
<dbReference type="AlphaFoldDB" id="A0AAD5GS04"/>
<protein>
    <recommendedName>
        <fullName evidence="4">Secreted protein</fullName>
    </recommendedName>
</protein>
<keyword evidence="1" id="KW-0732">Signal</keyword>
<evidence type="ECO:0008006" key="4">
    <source>
        <dbReference type="Google" id="ProtNLM"/>
    </source>
</evidence>